<organism evidence="2 3">
    <name type="scientific">Colletotrichum fioriniae PJ7</name>
    <dbReference type="NCBI Taxonomy" id="1445577"/>
    <lineage>
        <taxon>Eukaryota</taxon>
        <taxon>Fungi</taxon>
        <taxon>Dikarya</taxon>
        <taxon>Ascomycota</taxon>
        <taxon>Pezizomycotina</taxon>
        <taxon>Sordariomycetes</taxon>
        <taxon>Hypocreomycetidae</taxon>
        <taxon>Glomerellales</taxon>
        <taxon>Glomerellaceae</taxon>
        <taxon>Colletotrichum</taxon>
        <taxon>Colletotrichum acutatum species complex</taxon>
    </lineage>
</organism>
<dbReference type="AlphaFoldDB" id="A0A010RIP0"/>
<evidence type="ECO:0000313" key="2">
    <source>
        <dbReference type="EMBL" id="EXF80246.1"/>
    </source>
</evidence>
<name>A0A010RIP0_9PEZI</name>
<dbReference type="EMBL" id="JARH01000460">
    <property type="protein sequence ID" value="EXF80246.1"/>
    <property type="molecule type" value="Genomic_DNA"/>
</dbReference>
<dbReference type="Proteomes" id="UP000020467">
    <property type="component" value="Unassembled WGS sequence"/>
</dbReference>
<accession>A0A010RIP0</accession>
<protein>
    <submittedName>
        <fullName evidence="2">Uncharacterized protein</fullName>
    </submittedName>
</protein>
<evidence type="ECO:0000256" key="1">
    <source>
        <dbReference type="SAM" id="MobiDB-lite"/>
    </source>
</evidence>
<dbReference type="KEGG" id="cfj:CFIO01_13756"/>
<dbReference type="HOGENOM" id="CLU_3421336_0_0_1"/>
<sequence length="24" mass="2736">MQPSTLEQALRGSWGRPNWPKAKP</sequence>
<gene>
    <name evidence="2" type="ORF">CFIO01_13756</name>
</gene>
<proteinExistence type="predicted"/>
<evidence type="ECO:0000313" key="3">
    <source>
        <dbReference type="Proteomes" id="UP000020467"/>
    </source>
</evidence>
<reference evidence="2 3" key="1">
    <citation type="submission" date="2014-02" db="EMBL/GenBank/DDBJ databases">
        <title>The genome sequence of Colletotrichum fioriniae PJ7.</title>
        <authorList>
            <person name="Baroncelli R."/>
            <person name="Thon M.R."/>
        </authorList>
    </citation>
    <scope>NUCLEOTIDE SEQUENCE [LARGE SCALE GENOMIC DNA]</scope>
    <source>
        <strain evidence="2 3">PJ7</strain>
    </source>
</reference>
<feature type="region of interest" description="Disordered" evidence="1">
    <location>
        <begin position="1"/>
        <end position="24"/>
    </location>
</feature>
<comment type="caution">
    <text evidence="2">The sequence shown here is derived from an EMBL/GenBank/DDBJ whole genome shotgun (WGS) entry which is preliminary data.</text>
</comment>
<keyword evidence="3" id="KW-1185">Reference proteome</keyword>